<evidence type="ECO:0000313" key="1">
    <source>
        <dbReference type="EMBL" id="KGO06643.1"/>
    </source>
</evidence>
<proteinExistence type="predicted"/>
<dbReference type="KEGG" id="ddo:I597_0298"/>
<dbReference type="AlphaFoldDB" id="A0A0A2GVR6"/>
<dbReference type="EMBL" id="JSAQ01000001">
    <property type="protein sequence ID" value="KGO06643.1"/>
    <property type="molecule type" value="Genomic_DNA"/>
</dbReference>
<dbReference type="SUPFAM" id="SSF52266">
    <property type="entry name" value="SGNH hydrolase"/>
    <property type="match status" value="2"/>
</dbReference>
<dbReference type="InterPro" id="IPR036514">
    <property type="entry name" value="SGNH_hydro_sf"/>
</dbReference>
<evidence type="ECO:0000313" key="2">
    <source>
        <dbReference type="Proteomes" id="UP000030140"/>
    </source>
</evidence>
<dbReference type="Gene3D" id="3.40.50.1110">
    <property type="entry name" value="SGNH hydrolase"/>
    <property type="match status" value="2"/>
</dbReference>
<dbReference type="GO" id="GO:0016788">
    <property type="term" value="F:hydrolase activity, acting on ester bonds"/>
    <property type="evidence" value="ECO:0007669"/>
    <property type="project" value="UniProtKB-ARBA"/>
</dbReference>
<reference evidence="1 2" key="1">
    <citation type="submission" date="2014-10" db="EMBL/GenBank/DDBJ databases">
        <title>Draft genome sequence of the proteorhodopsin-containing marine bacterium Dokdonia donghaensis.</title>
        <authorList>
            <person name="Gomez-Consarnau L."/>
            <person name="Gonzalez J.M."/>
            <person name="Riedel T."/>
            <person name="Jaenicke S."/>
            <person name="Wagner-Doebler I."/>
            <person name="Fuhrman J.A."/>
        </authorList>
    </citation>
    <scope>NUCLEOTIDE SEQUENCE [LARGE SCALE GENOMIC DNA]</scope>
    <source>
        <strain evidence="1 2">DSW-1</strain>
    </source>
</reference>
<gene>
    <name evidence="1" type="ORF">NV36_07160</name>
</gene>
<dbReference type="PATRIC" id="fig|1300343.5.peg.300"/>
<dbReference type="RefSeq" id="WP_035325775.1">
    <property type="nucleotide sequence ID" value="NZ_CP015125.1"/>
</dbReference>
<dbReference type="Proteomes" id="UP000030140">
    <property type="component" value="Unassembled WGS sequence"/>
</dbReference>
<keyword evidence="2" id="KW-1185">Reference proteome</keyword>
<organism evidence="1 2">
    <name type="scientific">Dokdonia donghaensis DSW-1</name>
    <dbReference type="NCBI Taxonomy" id="1300343"/>
    <lineage>
        <taxon>Bacteria</taxon>
        <taxon>Pseudomonadati</taxon>
        <taxon>Bacteroidota</taxon>
        <taxon>Flavobacteriia</taxon>
        <taxon>Flavobacteriales</taxon>
        <taxon>Flavobacteriaceae</taxon>
        <taxon>Dokdonia</taxon>
    </lineage>
</organism>
<accession>A0A0A2GVR6</accession>
<dbReference type="OrthoDB" id="9764164at2"/>
<dbReference type="PROSITE" id="PS51257">
    <property type="entry name" value="PROKAR_LIPOPROTEIN"/>
    <property type="match status" value="1"/>
</dbReference>
<name>A0A0A2GVR6_9FLAO</name>
<protein>
    <submittedName>
        <fullName evidence="1">G-D-S-L family lipolytic protein</fullName>
    </submittedName>
</protein>
<sequence>MKKYFNYIALPALALGLVACEPEFENEIEDGTVYTNGEANFSSYVAVGNSLTAGFADGALYITGQENSYPNIMAQQFALAGGGEFTQPLVSDNLGGLTLGGTQIANNRFVLATDANGNPGPAVLSGTPTTEITNVVTGPFNNVGVPGAKSFHLVAPGYGNVAGVPTGQANPYFARFASEANATVMGDALAANPSFFSLWIGNNDILGFATSGGAGVDQTGNFDPTTYGPNDITDPNVFASVYSQEVGLLIGSGAQGALVNIPDVTSIPFFTTVPSQAIPLDAGTAATLNAAFAAYNTQVLPGLASFGIITAEEAAARQITFAEGANFITIQDEDLTDISAIVQGPPFNLDPITAGLLSQLRQTTNDDLVPLTTAGVLGTTDQDFLNLLVSLGIPAEQAALQAINGVSRPLQDQFILTSQEQELITAAQTQYNATIQALAQANDLAFVDARSALQVVANGGVSFNGGVLTSDFVTGGAFSLDGVHPTPRGYAFTANAIIDAINDQYGSTIPGVDIGSYATVAISNDVN</sequence>
<comment type="caution">
    <text evidence="1">The sequence shown here is derived from an EMBL/GenBank/DDBJ whole genome shotgun (WGS) entry which is preliminary data.</text>
</comment>